<keyword evidence="1 5" id="KW-0963">Cytoplasm</keyword>
<comment type="domain">
    <text evidence="5">The PRC barrel domain binds ribosomal protein uS19.</text>
</comment>
<dbReference type="Gene3D" id="2.30.30.240">
    <property type="entry name" value="PRC-barrel domain"/>
    <property type="match status" value="1"/>
</dbReference>
<dbReference type="PANTHER" id="PTHR33692:SF1">
    <property type="entry name" value="RIBOSOME MATURATION FACTOR RIMM"/>
    <property type="match status" value="1"/>
</dbReference>
<accession>A0A0M2NFC6</accession>
<dbReference type="InterPro" id="IPR036976">
    <property type="entry name" value="RimM_N_sf"/>
</dbReference>
<dbReference type="EMBL" id="LAYJ01000131">
    <property type="protein sequence ID" value="KKI49661.1"/>
    <property type="molecule type" value="Genomic_DNA"/>
</dbReference>
<protein>
    <recommendedName>
        <fullName evidence="5">Ribosome maturation factor RimM</fullName>
    </recommendedName>
</protein>
<comment type="subunit">
    <text evidence="5">Binds ribosomal protein uS19.</text>
</comment>
<dbReference type="OrthoDB" id="9810331at2"/>
<dbReference type="GO" id="GO:0006364">
    <property type="term" value="P:rRNA processing"/>
    <property type="evidence" value="ECO:0007669"/>
    <property type="project" value="UniProtKB-UniRule"/>
</dbReference>
<name>A0A0M2NFC6_9FIRM</name>
<dbReference type="HAMAP" id="MF_00014">
    <property type="entry name" value="Ribosome_mat_RimM"/>
    <property type="match status" value="1"/>
</dbReference>
<comment type="caution">
    <text evidence="8">The sequence shown here is derived from an EMBL/GenBank/DDBJ whole genome shotgun (WGS) entry which is preliminary data.</text>
</comment>
<dbReference type="Gene3D" id="2.40.30.60">
    <property type="entry name" value="RimM"/>
    <property type="match status" value="1"/>
</dbReference>
<comment type="function">
    <text evidence="5">An accessory protein needed during the final step in the assembly of 30S ribosomal subunit, possibly for assembly of the head region. Essential for efficient processing of 16S rRNA. May be needed both before and after RbfA during the maturation of 16S rRNA. It has affinity for free ribosomal 30S subunits but not for 70S ribosomes.</text>
</comment>
<evidence type="ECO:0000259" key="7">
    <source>
        <dbReference type="Pfam" id="PF05239"/>
    </source>
</evidence>
<dbReference type="NCBIfam" id="TIGR02273">
    <property type="entry name" value="16S_RimM"/>
    <property type="match status" value="1"/>
</dbReference>
<dbReference type="InterPro" id="IPR009000">
    <property type="entry name" value="Transl_B-barrel_sf"/>
</dbReference>
<dbReference type="InterPro" id="IPR011033">
    <property type="entry name" value="PRC_barrel-like_sf"/>
</dbReference>
<feature type="domain" description="RimM N-terminal" evidence="6">
    <location>
        <begin position="7"/>
        <end position="87"/>
    </location>
</feature>
<dbReference type="Pfam" id="PF05239">
    <property type="entry name" value="PRC"/>
    <property type="match status" value="1"/>
</dbReference>
<evidence type="ECO:0000259" key="6">
    <source>
        <dbReference type="Pfam" id="PF01782"/>
    </source>
</evidence>
<comment type="subcellular location">
    <subcellularLocation>
        <location evidence="5">Cytoplasm</location>
    </subcellularLocation>
</comment>
<keyword evidence="3 5" id="KW-0698">rRNA processing</keyword>
<evidence type="ECO:0000256" key="4">
    <source>
        <dbReference type="ARBA" id="ARBA00023186"/>
    </source>
</evidence>
<dbReference type="SUPFAM" id="SSF50346">
    <property type="entry name" value="PRC-barrel domain"/>
    <property type="match status" value="1"/>
</dbReference>
<dbReference type="AlphaFoldDB" id="A0A0M2NFC6"/>
<comment type="similarity">
    <text evidence="5">Belongs to the RimM family.</text>
</comment>
<dbReference type="PANTHER" id="PTHR33692">
    <property type="entry name" value="RIBOSOME MATURATION FACTOR RIMM"/>
    <property type="match status" value="1"/>
</dbReference>
<dbReference type="InterPro" id="IPR027275">
    <property type="entry name" value="PRC-brl_dom"/>
</dbReference>
<dbReference type="GO" id="GO:0042274">
    <property type="term" value="P:ribosomal small subunit biogenesis"/>
    <property type="evidence" value="ECO:0007669"/>
    <property type="project" value="UniProtKB-UniRule"/>
</dbReference>
<evidence type="ECO:0000256" key="3">
    <source>
        <dbReference type="ARBA" id="ARBA00022552"/>
    </source>
</evidence>
<dbReference type="STRING" id="270498.CHK_2883"/>
<organism evidence="8 9">
    <name type="scientific">Christensenella hongkongensis</name>
    <dbReference type="NCBI Taxonomy" id="270498"/>
    <lineage>
        <taxon>Bacteria</taxon>
        <taxon>Bacillati</taxon>
        <taxon>Bacillota</taxon>
        <taxon>Clostridia</taxon>
        <taxon>Christensenellales</taxon>
        <taxon>Christensenellaceae</taxon>
        <taxon>Christensenella</taxon>
    </lineage>
</organism>
<gene>
    <name evidence="5" type="primary">rimM</name>
    <name evidence="8" type="ORF">CHK_2883</name>
</gene>
<evidence type="ECO:0000256" key="2">
    <source>
        <dbReference type="ARBA" id="ARBA00022517"/>
    </source>
</evidence>
<dbReference type="Pfam" id="PF01782">
    <property type="entry name" value="RimM"/>
    <property type="match status" value="1"/>
</dbReference>
<proteinExistence type="inferred from homology"/>
<reference evidence="8 9" key="1">
    <citation type="submission" date="2015-04" db="EMBL/GenBank/DDBJ databases">
        <title>Draft genome sequence of bacteremic isolate Catabacter hongkongensis type strain HKU16T.</title>
        <authorList>
            <person name="Lau S.K."/>
            <person name="Teng J.L."/>
            <person name="Huang Y."/>
            <person name="Curreem S.O."/>
            <person name="Tsui S.K."/>
            <person name="Woo P.C."/>
        </authorList>
    </citation>
    <scope>NUCLEOTIDE SEQUENCE [LARGE SCALE GENOMIC DNA]</scope>
    <source>
        <strain evidence="8 9">HKU16</strain>
    </source>
</reference>
<keyword evidence="9" id="KW-1185">Reference proteome</keyword>
<dbReference type="InterPro" id="IPR002676">
    <property type="entry name" value="RimM_N"/>
</dbReference>
<dbReference type="GO" id="GO:0043022">
    <property type="term" value="F:ribosome binding"/>
    <property type="evidence" value="ECO:0007669"/>
    <property type="project" value="InterPro"/>
</dbReference>
<evidence type="ECO:0000313" key="8">
    <source>
        <dbReference type="EMBL" id="KKI49661.1"/>
    </source>
</evidence>
<evidence type="ECO:0000256" key="5">
    <source>
        <dbReference type="HAMAP-Rule" id="MF_00014"/>
    </source>
</evidence>
<evidence type="ECO:0000256" key="1">
    <source>
        <dbReference type="ARBA" id="ARBA00022490"/>
    </source>
</evidence>
<sequence>MTDYFELGRILKPQGLRGEIKLDAFTDDLSRFSYLSHVFFLSEGDYKPVEVESARVDARYAYLKLKGYDDRDAVEALRGSVLYVDRANAAKLPEGAYYICDLIGLSVLLTDGQVLGTLKDILQNGAADVYVVHTEERGVCMFPAIPGVVVEKDVDTGVIRVDAQRLEEVAVYDI</sequence>
<evidence type="ECO:0000313" key="9">
    <source>
        <dbReference type="Proteomes" id="UP000034076"/>
    </source>
</evidence>
<dbReference type="Proteomes" id="UP000034076">
    <property type="component" value="Unassembled WGS sequence"/>
</dbReference>
<feature type="domain" description="PRC-barrel" evidence="7">
    <location>
        <begin position="95"/>
        <end position="163"/>
    </location>
</feature>
<dbReference type="RefSeq" id="WP_046444665.1">
    <property type="nucleotide sequence ID" value="NZ_JAXDTA010000074.1"/>
</dbReference>
<dbReference type="GO" id="GO:0005840">
    <property type="term" value="C:ribosome"/>
    <property type="evidence" value="ECO:0007669"/>
    <property type="project" value="InterPro"/>
</dbReference>
<keyword evidence="4 5" id="KW-0143">Chaperone</keyword>
<keyword evidence="2 5" id="KW-0690">Ribosome biogenesis</keyword>
<dbReference type="SUPFAM" id="SSF50447">
    <property type="entry name" value="Translation proteins"/>
    <property type="match status" value="1"/>
</dbReference>
<dbReference type="GO" id="GO:0005737">
    <property type="term" value="C:cytoplasm"/>
    <property type="evidence" value="ECO:0007669"/>
    <property type="project" value="UniProtKB-SubCell"/>
</dbReference>
<dbReference type="InterPro" id="IPR011961">
    <property type="entry name" value="RimM"/>
</dbReference>